<proteinExistence type="predicted"/>
<reference evidence="1 2" key="2">
    <citation type="journal article" date="2022" name="Mol. Ecol. Resour.">
        <title>The genomes of chicory, endive, great burdock and yacon provide insights into Asteraceae paleo-polyploidization history and plant inulin production.</title>
        <authorList>
            <person name="Fan W."/>
            <person name="Wang S."/>
            <person name="Wang H."/>
            <person name="Wang A."/>
            <person name="Jiang F."/>
            <person name="Liu H."/>
            <person name="Zhao H."/>
            <person name="Xu D."/>
            <person name="Zhang Y."/>
        </authorList>
    </citation>
    <scope>NUCLEOTIDE SEQUENCE [LARGE SCALE GENOMIC DNA]</scope>
    <source>
        <strain evidence="2">cv. Punajuju</strain>
        <tissue evidence="1">Leaves</tissue>
    </source>
</reference>
<sequence>MTNGICEVEIESGKFSSGDSSCEILSGSMEVIGDGPGDKGFKNGGRTVEGFGLETSCIVLGSGTAVNIHQDNDKTELVQDNDKTEQVFGRTCEDEKVNGSENMELGSGTAVNIHQDNDKTEQVFGRTCEDEKVNGSENMELGSGTAVNIHQDNDKTEQVFGRTCEDEKVNGSENMEVETSDLDSEFENTQYVEVDVEVQALNKENVEIIDDKKEAQVMENVEYNSSHDDDDGTQSATEQPSEIDDDKKSQMAVMDSSLTKSINEVEQPTNAINDPITKKVVSMVSSEFIDVRIEDTDSKVHEVEDMIKHEPLSELEPLNSYRDQLVSNVGSQEEVQQTINQKNKIEEPLEILSNELNPLKDSVSKAEVTDLEIIKTLVEENGKGKQVQAIHETKSILMVSTVEHGKRTVSSPENKHSDYQIMRKVARKINHSMKTTEPVKFQIRDSIFACLNDIMEDEETEKTVVEFDGREESECKLKEQKPNEAMKNKKQKAKKSQKQAELRAQKEREKRLRKKERKRMGGENCMKDGNIENPKETNETENTNQKRQGPPQVAMTVERKRRCHQLGKMGMAATFISILFFLNNIIYVQ</sequence>
<gene>
    <name evidence="1" type="ORF">L2E82_21841</name>
</gene>
<comment type="caution">
    <text evidence="1">The sequence shown here is derived from an EMBL/GenBank/DDBJ whole genome shotgun (WGS) entry which is preliminary data.</text>
</comment>
<reference evidence="2" key="1">
    <citation type="journal article" date="2022" name="Mol. Ecol. Resour.">
        <title>The genomes of chicory, endive, great burdock and yacon provide insights into Asteraceae palaeo-polyploidization history and plant inulin production.</title>
        <authorList>
            <person name="Fan W."/>
            <person name="Wang S."/>
            <person name="Wang H."/>
            <person name="Wang A."/>
            <person name="Jiang F."/>
            <person name="Liu H."/>
            <person name="Zhao H."/>
            <person name="Xu D."/>
            <person name="Zhang Y."/>
        </authorList>
    </citation>
    <scope>NUCLEOTIDE SEQUENCE [LARGE SCALE GENOMIC DNA]</scope>
    <source>
        <strain evidence="2">cv. Punajuju</strain>
    </source>
</reference>
<dbReference type="EMBL" id="CM042012">
    <property type="protein sequence ID" value="KAI3750922.1"/>
    <property type="molecule type" value="Genomic_DNA"/>
</dbReference>
<keyword evidence="2" id="KW-1185">Reference proteome</keyword>
<evidence type="ECO:0000313" key="2">
    <source>
        <dbReference type="Proteomes" id="UP001055811"/>
    </source>
</evidence>
<organism evidence="1 2">
    <name type="scientific">Cichorium intybus</name>
    <name type="common">Chicory</name>
    <dbReference type="NCBI Taxonomy" id="13427"/>
    <lineage>
        <taxon>Eukaryota</taxon>
        <taxon>Viridiplantae</taxon>
        <taxon>Streptophyta</taxon>
        <taxon>Embryophyta</taxon>
        <taxon>Tracheophyta</taxon>
        <taxon>Spermatophyta</taxon>
        <taxon>Magnoliopsida</taxon>
        <taxon>eudicotyledons</taxon>
        <taxon>Gunneridae</taxon>
        <taxon>Pentapetalae</taxon>
        <taxon>asterids</taxon>
        <taxon>campanulids</taxon>
        <taxon>Asterales</taxon>
        <taxon>Asteraceae</taxon>
        <taxon>Cichorioideae</taxon>
        <taxon>Cichorieae</taxon>
        <taxon>Cichoriinae</taxon>
        <taxon>Cichorium</taxon>
    </lineage>
</organism>
<evidence type="ECO:0000313" key="1">
    <source>
        <dbReference type="EMBL" id="KAI3750922.1"/>
    </source>
</evidence>
<name>A0ACB9DWI4_CICIN</name>
<dbReference type="Proteomes" id="UP001055811">
    <property type="component" value="Linkage Group LG04"/>
</dbReference>
<protein>
    <submittedName>
        <fullName evidence="1">Uncharacterized protein</fullName>
    </submittedName>
</protein>
<accession>A0ACB9DWI4</accession>